<evidence type="ECO:0000259" key="1">
    <source>
        <dbReference type="Pfam" id="PF09995"/>
    </source>
</evidence>
<proteinExistence type="predicted"/>
<dbReference type="STRING" id="1912961.BU204_31450"/>
<name>A0A1Q8C8R0_9PSEU</name>
<comment type="caution">
    <text evidence="2">The sequence shown here is derived from an EMBL/GenBank/DDBJ whole genome shotgun (WGS) entry which is preliminary data.</text>
</comment>
<dbReference type="AlphaFoldDB" id="A0A1Q8C8R0"/>
<dbReference type="PANTHER" id="PTHR36151:SF3">
    <property type="entry name" value="ER-BOUND OXYGENASE MPAB_MPAB'_RUBBER OXYGENASE CATALYTIC DOMAIN-CONTAINING PROTEIN"/>
    <property type="match status" value="1"/>
</dbReference>
<dbReference type="InterPro" id="IPR018713">
    <property type="entry name" value="MPAB/Lcp_cat_dom"/>
</dbReference>
<protein>
    <recommendedName>
        <fullName evidence="1">ER-bound oxygenase mpaB/mpaB'/Rubber oxygenase catalytic domain-containing protein</fullName>
    </recommendedName>
</protein>
<evidence type="ECO:0000313" key="2">
    <source>
        <dbReference type="EMBL" id="OLF10750.1"/>
    </source>
</evidence>
<dbReference type="GO" id="GO:0016491">
    <property type="term" value="F:oxidoreductase activity"/>
    <property type="evidence" value="ECO:0007669"/>
    <property type="project" value="InterPro"/>
</dbReference>
<organism evidence="2 3">
    <name type="scientific">Actinophytocola xanthii</name>
    <dbReference type="NCBI Taxonomy" id="1912961"/>
    <lineage>
        <taxon>Bacteria</taxon>
        <taxon>Bacillati</taxon>
        <taxon>Actinomycetota</taxon>
        <taxon>Actinomycetes</taxon>
        <taxon>Pseudonocardiales</taxon>
        <taxon>Pseudonocardiaceae</taxon>
    </lineage>
</organism>
<dbReference type="OrthoDB" id="3456672at2"/>
<dbReference type="Proteomes" id="UP000185596">
    <property type="component" value="Unassembled WGS sequence"/>
</dbReference>
<keyword evidence="3" id="KW-1185">Reference proteome</keyword>
<reference evidence="2 3" key="1">
    <citation type="submission" date="2016-12" db="EMBL/GenBank/DDBJ databases">
        <title>The draft genome sequence of Actinophytocola sp. 11-183.</title>
        <authorList>
            <person name="Wang W."/>
            <person name="Yuan L."/>
        </authorList>
    </citation>
    <scope>NUCLEOTIDE SEQUENCE [LARGE SCALE GENOMIC DNA]</scope>
    <source>
        <strain evidence="2 3">11-183</strain>
    </source>
</reference>
<accession>A0A1Q8C8R0</accession>
<feature type="domain" description="ER-bound oxygenase mpaB/mpaB'/Rubber oxygenase catalytic" evidence="1">
    <location>
        <begin position="24"/>
        <end position="262"/>
    </location>
</feature>
<dbReference type="Pfam" id="PF09995">
    <property type="entry name" value="MPAB_Lcp_cat"/>
    <property type="match status" value="1"/>
</dbReference>
<dbReference type="PANTHER" id="PTHR36151">
    <property type="entry name" value="BLR2777 PROTEIN"/>
    <property type="match status" value="1"/>
</dbReference>
<gene>
    <name evidence="2" type="ORF">BU204_31450</name>
</gene>
<evidence type="ECO:0000313" key="3">
    <source>
        <dbReference type="Proteomes" id="UP000185596"/>
    </source>
</evidence>
<dbReference type="EMBL" id="MSIE01000074">
    <property type="protein sequence ID" value="OLF10750.1"/>
    <property type="molecule type" value="Genomic_DNA"/>
</dbReference>
<sequence length="299" mass="33526">MDTPVVTALTRTERRPIEPGTRLWEETGLVTFSLTTGSAFALQVMHPAVGAVVGEHSVFRTDAIGRARRSVASVMTWIYGGEAALEEADRLRALHVPLRSTDAEGVTHTALASGPWAWILLTAPYAYLTAARYFSRRPMEHDEAAAFYGEVQQLMLNLHVAPKEIPPSYEDYLALFDDVIEHTLVAHPTAYEFLEASRRVPPPPALPAALRPLWRVLADVPGRLQYFVTVGTLPPRAREILGLPWSDRDERRLRLFGRLVAWLVPLLPERLRYLPIAYEARRVERAKAALARALARRPT</sequence>